<feature type="transmembrane region" description="Helical" evidence="6">
    <location>
        <begin position="323"/>
        <end position="343"/>
    </location>
</feature>
<protein>
    <recommendedName>
        <fullName evidence="9">Pq loop repeat protein</fullName>
    </recommendedName>
</protein>
<sequence>MVRSCQLPPHDATTFAVSAIVCVGVVISYLPQLIRIIRAKSSVGLSPFFLFLGTTSSWSAMLNVIVLQWRLISCSLEEVGWISVEHIMGALQATLQQVMFTLVFVFFLSYYPVDPAEYRRVKRRNQRRQQRQAGENNGHLQVPGSGNESSGSDSDLESIQSHVHQSYGATPHASSSRESESLMAHARRQKGYSNIPKAMRGILERHHLPLAEEIHGKVGSVQEYDLATTLAKIAFVYILVIVTVSVTLVSTHSRRHNLEHWASVLGFAGGLLAMLQYLPQIVHTARARLVRSVSILTMLVQVPGSVIFIYALSGRDGINWTSLLPYVVAAVLQGTLLILCLVWKWRQHREGIDDYGRPINSAAL</sequence>
<name>A0A0M9VPQ5_9BASI</name>
<dbReference type="AlphaFoldDB" id="A0A0M9VPQ5"/>
<feature type="transmembrane region" description="Helical" evidence="6">
    <location>
        <begin position="230"/>
        <end position="249"/>
    </location>
</feature>
<dbReference type="PANTHER" id="PTHR16201">
    <property type="entry name" value="SEVEN TRANSMEMBRANE PROTEIN 1-RELATED"/>
    <property type="match status" value="1"/>
</dbReference>
<dbReference type="Proteomes" id="UP000037751">
    <property type="component" value="Unassembled WGS sequence"/>
</dbReference>
<dbReference type="EMBL" id="LGAV01000003">
    <property type="protein sequence ID" value="KOS14652.1"/>
    <property type="molecule type" value="Genomic_DNA"/>
</dbReference>
<dbReference type="PANTHER" id="PTHR16201:SF11">
    <property type="entry name" value="PQ-LOOP REPEAT-CONTAINING PROTEIN"/>
    <property type="match status" value="1"/>
</dbReference>
<evidence type="ECO:0000313" key="7">
    <source>
        <dbReference type="EMBL" id="KOS14652.1"/>
    </source>
</evidence>
<evidence type="ECO:0000313" key="8">
    <source>
        <dbReference type="Proteomes" id="UP000037751"/>
    </source>
</evidence>
<evidence type="ECO:0000256" key="4">
    <source>
        <dbReference type="ARBA" id="ARBA00023136"/>
    </source>
</evidence>
<evidence type="ECO:0000256" key="3">
    <source>
        <dbReference type="ARBA" id="ARBA00022989"/>
    </source>
</evidence>
<feature type="region of interest" description="Disordered" evidence="5">
    <location>
        <begin position="122"/>
        <end position="187"/>
    </location>
</feature>
<comment type="subcellular location">
    <subcellularLocation>
        <location evidence="1">Membrane</location>
        <topology evidence="1">Multi-pass membrane protein</topology>
    </subcellularLocation>
</comment>
<dbReference type="OrthoDB" id="19344at2759"/>
<reference evidence="7 8" key="1">
    <citation type="submission" date="2015-07" db="EMBL/GenBank/DDBJ databases">
        <title>Draft Genome Sequence of Malassezia furfur CBS1878 and Malassezia pachydermatis CBS1879.</title>
        <authorList>
            <person name="Triana S."/>
            <person name="Ohm R."/>
            <person name="Gonzalez A."/>
            <person name="DeCock H."/>
            <person name="Restrepo S."/>
            <person name="Celis A."/>
        </authorList>
    </citation>
    <scope>NUCLEOTIDE SEQUENCE [LARGE SCALE GENOMIC DNA]</scope>
    <source>
        <strain evidence="7 8">CBS 1879</strain>
    </source>
</reference>
<organism evidence="7 8">
    <name type="scientific">Malassezia pachydermatis</name>
    <dbReference type="NCBI Taxonomy" id="77020"/>
    <lineage>
        <taxon>Eukaryota</taxon>
        <taxon>Fungi</taxon>
        <taxon>Dikarya</taxon>
        <taxon>Basidiomycota</taxon>
        <taxon>Ustilaginomycotina</taxon>
        <taxon>Malasseziomycetes</taxon>
        <taxon>Malasseziales</taxon>
        <taxon>Malasseziaceae</taxon>
        <taxon>Malassezia</taxon>
    </lineage>
</organism>
<evidence type="ECO:0000256" key="1">
    <source>
        <dbReference type="ARBA" id="ARBA00004141"/>
    </source>
</evidence>
<feature type="compositionally biased region" description="Polar residues" evidence="5">
    <location>
        <begin position="159"/>
        <end position="174"/>
    </location>
</feature>
<feature type="transmembrane region" description="Helical" evidence="6">
    <location>
        <begin position="43"/>
        <end position="67"/>
    </location>
</feature>
<dbReference type="Gene3D" id="1.20.1280.290">
    <property type="match status" value="2"/>
</dbReference>
<feature type="transmembrane region" description="Helical" evidence="6">
    <location>
        <begin position="12"/>
        <end position="31"/>
    </location>
</feature>
<evidence type="ECO:0000256" key="5">
    <source>
        <dbReference type="SAM" id="MobiDB-lite"/>
    </source>
</evidence>
<dbReference type="GO" id="GO:0016020">
    <property type="term" value="C:membrane"/>
    <property type="evidence" value="ECO:0007669"/>
    <property type="project" value="UniProtKB-SubCell"/>
</dbReference>
<proteinExistence type="predicted"/>
<evidence type="ECO:0000256" key="6">
    <source>
        <dbReference type="SAM" id="Phobius"/>
    </source>
</evidence>
<keyword evidence="2 6" id="KW-0812">Transmembrane</keyword>
<comment type="caution">
    <text evidence="7">The sequence shown here is derived from an EMBL/GenBank/DDBJ whole genome shotgun (WGS) entry which is preliminary data.</text>
</comment>
<feature type="transmembrane region" description="Helical" evidence="6">
    <location>
        <begin position="87"/>
        <end position="113"/>
    </location>
</feature>
<dbReference type="GeneID" id="28727491"/>
<dbReference type="InterPro" id="IPR006603">
    <property type="entry name" value="PQ-loop_rpt"/>
</dbReference>
<dbReference type="Pfam" id="PF04193">
    <property type="entry name" value="PQ-loop"/>
    <property type="match status" value="2"/>
</dbReference>
<dbReference type="InterPro" id="IPR051415">
    <property type="entry name" value="LAAT-1"/>
</dbReference>
<evidence type="ECO:0000256" key="2">
    <source>
        <dbReference type="ARBA" id="ARBA00022692"/>
    </source>
</evidence>
<feature type="compositionally biased region" description="Low complexity" evidence="5">
    <location>
        <begin position="144"/>
        <end position="153"/>
    </location>
</feature>
<gene>
    <name evidence="7" type="ORF">Malapachy_1106</name>
</gene>
<dbReference type="SMART" id="SM00679">
    <property type="entry name" value="CTNS"/>
    <property type="match status" value="2"/>
</dbReference>
<dbReference type="VEuPathDB" id="FungiDB:Malapachy_1106"/>
<evidence type="ECO:0008006" key="9">
    <source>
        <dbReference type="Google" id="ProtNLM"/>
    </source>
</evidence>
<keyword evidence="4 6" id="KW-0472">Membrane</keyword>
<keyword evidence="3 6" id="KW-1133">Transmembrane helix</keyword>
<feature type="transmembrane region" description="Helical" evidence="6">
    <location>
        <begin position="261"/>
        <end position="278"/>
    </location>
</feature>
<dbReference type="RefSeq" id="XP_017992284.1">
    <property type="nucleotide sequence ID" value="XM_018135616.1"/>
</dbReference>
<feature type="transmembrane region" description="Helical" evidence="6">
    <location>
        <begin position="290"/>
        <end position="311"/>
    </location>
</feature>
<keyword evidence="8" id="KW-1185">Reference proteome</keyword>
<accession>A0A0M9VPQ5</accession>